<protein>
    <submittedName>
        <fullName evidence="3">Nucleotidyltransferase</fullName>
    </submittedName>
</protein>
<gene>
    <name evidence="3" type="ORF">FCL38_24575</name>
    <name evidence="2" type="ORF">FHS02_005339</name>
</gene>
<dbReference type="EMBL" id="CP040017">
    <property type="protein sequence ID" value="QCP13248.1"/>
    <property type="molecule type" value="Genomic_DNA"/>
</dbReference>
<dbReference type="Proteomes" id="UP000584325">
    <property type="component" value="Unassembled WGS sequence"/>
</dbReference>
<dbReference type="RefSeq" id="WP_137316039.1">
    <property type="nucleotide sequence ID" value="NZ_CP040017.1"/>
</dbReference>
<keyword evidence="4" id="KW-1185">Reference proteome</keyword>
<dbReference type="InterPro" id="IPR006116">
    <property type="entry name" value="NT_2-5OAS_ClassI-CCAase"/>
</dbReference>
<dbReference type="GO" id="GO:0051607">
    <property type="term" value="P:defense response to virus"/>
    <property type="evidence" value="ECO:0007669"/>
    <property type="project" value="UniProtKB-KW"/>
</dbReference>
<dbReference type="AlphaFoldDB" id="A0A4P8HWH1"/>
<dbReference type="GO" id="GO:0016779">
    <property type="term" value="F:nucleotidyltransferase activity"/>
    <property type="evidence" value="ECO:0007669"/>
    <property type="project" value="InterPro"/>
</dbReference>
<organism evidence="2 5">
    <name type="scientific">Pseudoduganella umbonata</name>
    <dbReference type="NCBI Taxonomy" id="864828"/>
    <lineage>
        <taxon>Bacteria</taxon>
        <taxon>Pseudomonadati</taxon>
        <taxon>Pseudomonadota</taxon>
        <taxon>Betaproteobacteria</taxon>
        <taxon>Burkholderiales</taxon>
        <taxon>Oxalobacteraceae</taxon>
        <taxon>Telluria group</taxon>
        <taxon>Pseudoduganella</taxon>
    </lineage>
</organism>
<evidence type="ECO:0000313" key="4">
    <source>
        <dbReference type="Proteomes" id="UP000298763"/>
    </source>
</evidence>
<accession>A0A4P8HWH1</accession>
<dbReference type="Pfam" id="PF18144">
    <property type="entry name" value="SMODS"/>
    <property type="match status" value="1"/>
</dbReference>
<name>A0A4P8HWH1_9BURK</name>
<dbReference type="OrthoDB" id="1118920at2"/>
<keyword evidence="1" id="KW-0051">Antiviral defense</keyword>
<evidence type="ECO:0000313" key="5">
    <source>
        <dbReference type="Proteomes" id="UP000584325"/>
    </source>
</evidence>
<reference evidence="2 5" key="2">
    <citation type="submission" date="2020-08" db="EMBL/GenBank/DDBJ databases">
        <title>Genomic Encyclopedia of Type Strains, Phase III (KMG-III): the genomes of soil and plant-associated and newly described type strains.</title>
        <authorList>
            <person name="Whitman W."/>
        </authorList>
    </citation>
    <scope>NUCLEOTIDE SEQUENCE [LARGE SCALE GENOMIC DNA]</scope>
    <source>
        <strain evidence="2 5">CECT 7753</strain>
    </source>
</reference>
<reference evidence="3 4" key="1">
    <citation type="submission" date="2019-05" db="EMBL/GenBank/DDBJ databases">
        <title>Draft Genome Sequences of Six Type Strains of the Genus Massilia.</title>
        <authorList>
            <person name="Miess H."/>
            <person name="Frediansyhah A."/>
            <person name="Gross H."/>
        </authorList>
    </citation>
    <scope>NUCLEOTIDE SEQUENCE [LARGE SCALE GENOMIC DNA]</scope>
    <source>
        <strain evidence="3 4">DSMZ 26121</strain>
    </source>
</reference>
<sequence>MSAVLVERSREYSNNATSHFLQMVEHIGRALEPTATQLQALERSYTSTSDFLVECEEFESLLIEVHPQGSREIGTLVRPMRSGDGFDIDLVARFASSSYGRYAANQPGVLIDKLYSATKRYAERHKLELQRWPRCVTLTYADGMCADIAPVIDHPSLTAIYGESHGLIPDRDLKTLNPTNPKGFTRLFNDVASIEAVFTRGRVVLDMVAEDYKRADVAPLADAKEVFGRLLCRLIQLIKLHRDAAFASVDSPKDDKPSSIFLTALACEGYRNRARIPHLDELDLLLDIVKTMPNYIRRTTVGDREYWTIDNPTAPGDNLASAMNESSTRQSVFRQWHARLVSDISAVVDAIDDRQGIDQVSKLVKSAFGDRASKAAIDGQLRAQQAQRQRGQVQAVSTSGIIVPMTSRSHTFFGR</sequence>
<proteinExistence type="predicted"/>
<dbReference type="Proteomes" id="UP000298763">
    <property type="component" value="Chromosome"/>
</dbReference>
<evidence type="ECO:0000256" key="1">
    <source>
        <dbReference type="ARBA" id="ARBA00023118"/>
    </source>
</evidence>
<dbReference type="EMBL" id="JACHXS010000013">
    <property type="protein sequence ID" value="MBB3224474.1"/>
    <property type="molecule type" value="Genomic_DNA"/>
</dbReference>
<dbReference type="CDD" id="cd05400">
    <property type="entry name" value="NT_2-5OAS_ClassI-CCAase"/>
    <property type="match status" value="1"/>
</dbReference>
<evidence type="ECO:0000313" key="3">
    <source>
        <dbReference type="EMBL" id="QCP13248.1"/>
    </source>
</evidence>
<evidence type="ECO:0000313" key="2">
    <source>
        <dbReference type="EMBL" id="MBB3224474.1"/>
    </source>
</evidence>